<dbReference type="GO" id="GO:0030681">
    <property type="term" value="C:multimeric ribonuclease P complex"/>
    <property type="evidence" value="ECO:0007669"/>
    <property type="project" value="TreeGrafter"/>
</dbReference>
<dbReference type="OrthoDB" id="63112at2759"/>
<dbReference type="AlphaFoldDB" id="A0A024GIR9"/>
<dbReference type="InterPro" id="IPR013893">
    <property type="entry name" value="RNase_P_Rpp40"/>
</dbReference>
<reference evidence="1 2" key="1">
    <citation type="submission" date="2012-05" db="EMBL/GenBank/DDBJ databases">
        <title>Recombination and specialization in a pathogen metapopulation.</title>
        <authorList>
            <person name="Gardiner A."/>
            <person name="Kemen E."/>
            <person name="Schultz-Larsen T."/>
            <person name="MacLean D."/>
            <person name="Van Oosterhout C."/>
            <person name="Jones J.D.G."/>
        </authorList>
    </citation>
    <scope>NUCLEOTIDE SEQUENCE [LARGE SCALE GENOMIC DNA]</scope>
    <source>
        <strain evidence="1 2">Ac Nc2</strain>
    </source>
</reference>
<comment type="caution">
    <text evidence="1">The sequence shown here is derived from an EMBL/GenBank/DDBJ whole genome shotgun (WGS) entry which is preliminary data.</text>
</comment>
<dbReference type="GO" id="GO:0004526">
    <property type="term" value="F:ribonuclease P activity"/>
    <property type="evidence" value="ECO:0007669"/>
    <property type="project" value="TreeGrafter"/>
</dbReference>
<name>A0A024GIR9_9STRA</name>
<organism evidence="1 2">
    <name type="scientific">Albugo candida</name>
    <dbReference type="NCBI Taxonomy" id="65357"/>
    <lineage>
        <taxon>Eukaryota</taxon>
        <taxon>Sar</taxon>
        <taxon>Stramenopiles</taxon>
        <taxon>Oomycota</taxon>
        <taxon>Peronosporomycetes</taxon>
        <taxon>Albuginales</taxon>
        <taxon>Albuginaceae</taxon>
        <taxon>Albugo</taxon>
    </lineage>
</organism>
<dbReference type="GO" id="GO:0000172">
    <property type="term" value="C:ribonuclease MRP complex"/>
    <property type="evidence" value="ECO:0007669"/>
    <property type="project" value="TreeGrafter"/>
</dbReference>
<dbReference type="Pfam" id="PF08584">
    <property type="entry name" value="Ribonuc_P_40"/>
    <property type="match status" value="1"/>
</dbReference>
<dbReference type="STRING" id="65357.A0A024GIR9"/>
<protein>
    <submittedName>
        <fullName evidence="1">Uncharacterized protein</fullName>
    </submittedName>
</protein>
<dbReference type="PANTHER" id="PTHR15396:SF1">
    <property type="entry name" value="RIBONUCLEASE P PROTEIN SUBUNIT P40"/>
    <property type="match status" value="1"/>
</dbReference>
<dbReference type="PANTHER" id="PTHR15396">
    <property type="entry name" value="RIBONUCLEASE P PROTEIN SUBUNIT P40"/>
    <property type="match status" value="1"/>
</dbReference>
<dbReference type="GO" id="GO:0000447">
    <property type="term" value="P:endonucleolytic cleavage in ITS1 to separate SSU-rRNA from 5.8S rRNA and LSU-rRNA from tricistronic rRNA transcript (SSU-rRNA, 5.8S rRNA, LSU-rRNA)"/>
    <property type="evidence" value="ECO:0007669"/>
    <property type="project" value="TreeGrafter"/>
</dbReference>
<dbReference type="GO" id="GO:0001682">
    <property type="term" value="P:tRNA 5'-leader removal"/>
    <property type="evidence" value="ECO:0007669"/>
    <property type="project" value="InterPro"/>
</dbReference>
<gene>
    <name evidence="1" type="ORF">BN9_077430</name>
</gene>
<proteinExistence type="predicted"/>
<dbReference type="Proteomes" id="UP000053237">
    <property type="component" value="Unassembled WGS sequence"/>
</dbReference>
<accession>A0A024GIR9</accession>
<sequence>MTGQKRRFDFASNLIAWHSNFNAETSRYRNIVENHPINQQIEIVLAEKKGIEIAKTLQWEGAFYYEITANPAMFLDKDFREKYVMKGSVSMLTKNVPIDASNTACLLPTGELILVVSKDTYEKIGITGKKYGGFGKKKRKLCQTLRKNQTRNVKIGQRYIIVLDLKSKSLADGELTRKMVLLNTHFPDVCMLISATNESGKPQTIVFDENFVKARERIDSSCQCTTYTDVFVPRVSTLATDVTESSTNVSEMCQKLNDVRQWLGFVSCRLESLLKQEKPDGYACSYSGELELPSERDTITILRWRGFLSSSMCTRLLDTLRSHLQSDAIEWASFSSWGFQDAPVSWVLDKTNAYDTEHGVMFHGSNTYTFIMLPREEYYSIQSVGPHDTTA</sequence>
<evidence type="ECO:0000313" key="2">
    <source>
        <dbReference type="Proteomes" id="UP000053237"/>
    </source>
</evidence>
<dbReference type="EMBL" id="CAIX01000141">
    <property type="protein sequence ID" value="CCI46788.1"/>
    <property type="molecule type" value="Genomic_DNA"/>
</dbReference>
<evidence type="ECO:0000313" key="1">
    <source>
        <dbReference type="EMBL" id="CCI46788.1"/>
    </source>
</evidence>
<dbReference type="InParanoid" id="A0A024GIR9"/>
<keyword evidence="2" id="KW-1185">Reference proteome</keyword>
<dbReference type="GO" id="GO:0000171">
    <property type="term" value="F:ribonuclease MRP activity"/>
    <property type="evidence" value="ECO:0007669"/>
    <property type="project" value="TreeGrafter"/>
</dbReference>